<dbReference type="InterPro" id="IPR013548">
    <property type="entry name" value="Plexin_cytoplasmic_RasGAP_dom"/>
</dbReference>
<dbReference type="Proteomes" id="UP000694404">
    <property type="component" value="Unplaced"/>
</dbReference>
<dbReference type="SUPFAM" id="SSF48350">
    <property type="entry name" value="GTPase activation domain, GAP"/>
    <property type="match status" value="1"/>
</dbReference>
<dbReference type="OMA" id="MAYQART"/>
<dbReference type="GO" id="GO:0017154">
    <property type="term" value="F:semaphorin receptor activity"/>
    <property type="evidence" value="ECO:0007669"/>
    <property type="project" value="InterPro"/>
</dbReference>
<dbReference type="PANTHER" id="PTHR22625">
    <property type="entry name" value="PLEXIN"/>
    <property type="match status" value="1"/>
</dbReference>
<organism evidence="2 3">
    <name type="scientific">Chelonoidis abingdonii</name>
    <name type="common">Abingdon island giant tortoise</name>
    <name type="synonym">Testudo abingdonii</name>
    <dbReference type="NCBI Taxonomy" id="106734"/>
    <lineage>
        <taxon>Eukaryota</taxon>
        <taxon>Metazoa</taxon>
        <taxon>Chordata</taxon>
        <taxon>Craniata</taxon>
        <taxon>Vertebrata</taxon>
        <taxon>Euteleostomi</taxon>
        <taxon>Archelosauria</taxon>
        <taxon>Testudinata</taxon>
        <taxon>Testudines</taxon>
        <taxon>Cryptodira</taxon>
        <taxon>Durocryptodira</taxon>
        <taxon>Testudinoidea</taxon>
        <taxon>Testudinidae</taxon>
        <taxon>Chelonoidis</taxon>
    </lineage>
</organism>
<reference evidence="2" key="2">
    <citation type="submission" date="2025-09" db="UniProtKB">
        <authorList>
            <consortium name="Ensembl"/>
        </authorList>
    </citation>
    <scope>IDENTIFICATION</scope>
</reference>
<protein>
    <recommendedName>
        <fullName evidence="1">Plexin cytoplasmic RasGAP domain-containing protein</fullName>
    </recommendedName>
</protein>
<dbReference type="GO" id="GO:0030334">
    <property type="term" value="P:regulation of cell migration"/>
    <property type="evidence" value="ECO:0007669"/>
    <property type="project" value="TreeGrafter"/>
</dbReference>
<dbReference type="Ensembl" id="ENSCABT00000033531.1">
    <property type="protein sequence ID" value="ENSCABP00000030594.1"/>
    <property type="gene ID" value="ENSCABG00000022364.1"/>
</dbReference>
<name>A0A8C0JCF2_CHEAB</name>
<feature type="domain" description="Plexin cytoplasmic RasGAP" evidence="1">
    <location>
        <begin position="15"/>
        <end position="137"/>
    </location>
</feature>
<dbReference type="GeneTree" id="ENSGT01150000286928"/>
<keyword evidence="3" id="KW-1185">Reference proteome</keyword>
<reference evidence="2" key="1">
    <citation type="submission" date="2025-08" db="UniProtKB">
        <authorList>
            <consortium name="Ensembl"/>
        </authorList>
    </citation>
    <scope>IDENTIFICATION</scope>
</reference>
<accession>A0A8C0JCF2</accession>
<dbReference type="InterPro" id="IPR031148">
    <property type="entry name" value="Plexin"/>
</dbReference>
<dbReference type="AlphaFoldDB" id="A0A8C0JCF2"/>
<proteinExistence type="predicted"/>
<dbReference type="Gene3D" id="1.10.506.10">
    <property type="entry name" value="GTPase Activation - p120gap, domain 1"/>
    <property type="match status" value="1"/>
</dbReference>
<dbReference type="PANTHER" id="PTHR22625:SF36">
    <property type="entry name" value="PLEXIN-B1"/>
    <property type="match status" value="1"/>
</dbReference>
<dbReference type="Pfam" id="PF08337">
    <property type="entry name" value="Plexin_cytopl"/>
    <property type="match status" value="1"/>
</dbReference>
<evidence type="ECO:0000313" key="3">
    <source>
        <dbReference type="Proteomes" id="UP000694404"/>
    </source>
</evidence>
<dbReference type="GO" id="GO:0007162">
    <property type="term" value="P:negative regulation of cell adhesion"/>
    <property type="evidence" value="ECO:0007669"/>
    <property type="project" value="TreeGrafter"/>
</dbReference>
<dbReference type="GO" id="GO:0050772">
    <property type="term" value="P:positive regulation of axonogenesis"/>
    <property type="evidence" value="ECO:0007669"/>
    <property type="project" value="TreeGrafter"/>
</dbReference>
<dbReference type="InterPro" id="IPR008936">
    <property type="entry name" value="Rho_GTPase_activation_prot"/>
</dbReference>
<evidence type="ECO:0000313" key="2">
    <source>
        <dbReference type="Ensembl" id="ENSCABP00000030594.1"/>
    </source>
</evidence>
<sequence>ATHRTTGPQQALGCCLPLRFWINIIKNPQFVFDVQTSDNVDAVLLVIAQTFMDSCTIADHKLGRDSPINKLLYARDIPRYKQMVERYYADIRQTISASDQEMNSALAELSRNYSGELNSMVALHELYKYINKYYDQVSAALAYWPQPQWVISYTSLPAVILCLPFIDSSSPVSCWICE</sequence>
<evidence type="ECO:0000259" key="1">
    <source>
        <dbReference type="Pfam" id="PF08337"/>
    </source>
</evidence>
<dbReference type="GO" id="GO:0005886">
    <property type="term" value="C:plasma membrane"/>
    <property type="evidence" value="ECO:0007669"/>
    <property type="project" value="TreeGrafter"/>
</dbReference>
<dbReference type="GO" id="GO:0002116">
    <property type="term" value="C:semaphorin receptor complex"/>
    <property type="evidence" value="ECO:0007669"/>
    <property type="project" value="TreeGrafter"/>
</dbReference>
<dbReference type="GO" id="GO:0008360">
    <property type="term" value="P:regulation of cell shape"/>
    <property type="evidence" value="ECO:0007669"/>
    <property type="project" value="TreeGrafter"/>
</dbReference>